<dbReference type="Proteomes" id="UP001497516">
    <property type="component" value="Chromosome 10"/>
</dbReference>
<evidence type="ECO:0000313" key="3">
    <source>
        <dbReference type="Proteomes" id="UP001497516"/>
    </source>
</evidence>
<gene>
    <name evidence="2" type="ORF">LTRI10_LOCUS9264</name>
</gene>
<feature type="region of interest" description="Disordered" evidence="1">
    <location>
        <begin position="67"/>
        <end position="86"/>
    </location>
</feature>
<organism evidence="2 3">
    <name type="scientific">Linum trigynum</name>
    <dbReference type="NCBI Taxonomy" id="586398"/>
    <lineage>
        <taxon>Eukaryota</taxon>
        <taxon>Viridiplantae</taxon>
        <taxon>Streptophyta</taxon>
        <taxon>Embryophyta</taxon>
        <taxon>Tracheophyta</taxon>
        <taxon>Spermatophyta</taxon>
        <taxon>Magnoliopsida</taxon>
        <taxon>eudicotyledons</taxon>
        <taxon>Gunneridae</taxon>
        <taxon>Pentapetalae</taxon>
        <taxon>rosids</taxon>
        <taxon>fabids</taxon>
        <taxon>Malpighiales</taxon>
        <taxon>Linaceae</taxon>
        <taxon>Linum</taxon>
    </lineage>
</organism>
<reference evidence="2 3" key="1">
    <citation type="submission" date="2024-04" db="EMBL/GenBank/DDBJ databases">
        <authorList>
            <person name="Fracassetti M."/>
        </authorList>
    </citation>
    <scope>NUCLEOTIDE SEQUENCE [LARGE SCALE GENOMIC DNA]</scope>
</reference>
<dbReference type="AlphaFoldDB" id="A0AAV2D195"/>
<dbReference type="EMBL" id="OZ034814">
    <property type="protein sequence ID" value="CAL1362017.1"/>
    <property type="molecule type" value="Genomic_DNA"/>
</dbReference>
<sequence>MRHTLTAVATSTRKEFEYGGRTDGSPVLGSADSYRNQGGLGGDNCSKGKGSTPLGLHRTRGKAGGVAAVSLPVGGGHNMRNDDKSG</sequence>
<keyword evidence="3" id="KW-1185">Reference proteome</keyword>
<accession>A0AAV2D195</accession>
<evidence type="ECO:0000256" key="1">
    <source>
        <dbReference type="SAM" id="MobiDB-lite"/>
    </source>
</evidence>
<evidence type="ECO:0000313" key="2">
    <source>
        <dbReference type="EMBL" id="CAL1362017.1"/>
    </source>
</evidence>
<proteinExistence type="predicted"/>
<protein>
    <submittedName>
        <fullName evidence="2">Uncharacterized protein</fullName>
    </submittedName>
</protein>
<feature type="region of interest" description="Disordered" evidence="1">
    <location>
        <begin position="17"/>
        <end position="62"/>
    </location>
</feature>
<name>A0AAV2D195_9ROSI</name>